<evidence type="ECO:0000256" key="3">
    <source>
        <dbReference type="ARBA" id="ARBA00022989"/>
    </source>
</evidence>
<dbReference type="Pfam" id="PF20684">
    <property type="entry name" value="Fung_rhodopsin"/>
    <property type="match status" value="1"/>
</dbReference>
<gene>
    <name evidence="8" type="ORF">DM02DRAFT_613657</name>
</gene>
<keyword evidence="9" id="KW-1185">Reference proteome</keyword>
<evidence type="ECO:0000256" key="2">
    <source>
        <dbReference type="ARBA" id="ARBA00022692"/>
    </source>
</evidence>
<comment type="similarity">
    <text evidence="5">Belongs to the SAT4 family.</text>
</comment>
<dbReference type="InterPro" id="IPR052337">
    <property type="entry name" value="SAT4-like"/>
</dbReference>
<dbReference type="InterPro" id="IPR049326">
    <property type="entry name" value="Rhodopsin_dom_fungi"/>
</dbReference>
<feature type="transmembrane region" description="Helical" evidence="6">
    <location>
        <begin position="175"/>
        <end position="193"/>
    </location>
</feature>
<evidence type="ECO:0000256" key="6">
    <source>
        <dbReference type="SAM" id="Phobius"/>
    </source>
</evidence>
<dbReference type="EMBL" id="KZ805357">
    <property type="protein sequence ID" value="PVI01492.1"/>
    <property type="molecule type" value="Genomic_DNA"/>
</dbReference>
<feature type="domain" description="Rhodopsin" evidence="7">
    <location>
        <begin position="25"/>
        <end position="265"/>
    </location>
</feature>
<protein>
    <recommendedName>
        <fullName evidence="7">Rhodopsin domain-containing protein</fullName>
    </recommendedName>
</protein>
<dbReference type="STRING" id="97972.A0A2V1DU68"/>
<feature type="transmembrane region" description="Helical" evidence="6">
    <location>
        <begin position="41"/>
        <end position="66"/>
    </location>
</feature>
<evidence type="ECO:0000256" key="5">
    <source>
        <dbReference type="ARBA" id="ARBA00038359"/>
    </source>
</evidence>
<keyword evidence="2 6" id="KW-0812">Transmembrane</keyword>
<feature type="transmembrane region" description="Helical" evidence="6">
    <location>
        <begin position="6"/>
        <end position="29"/>
    </location>
</feature>
<reference evidence="8 9" key="1">
    <citation type="journal article" date="2018" name="Sci. Rep.">
        <title>Comparative genomics provides insights into the lifestyle and reveals functional heterogeneity of dark septate endophytic fungi.</title>
        <authorList>
            <person name="Knapp D.G."/>
            <person name="Nemeth J.B."/>
            <person name="Barry K."/>
            <person name="Hainaut M."/>
            <person name="Henrissat B."/>
            <person name="Johnson J."/>
            <person name="Kuo A."/>
            <person name="Lim J.H.P."/>
            <person name="Lipzen A."/>
            <person name="Nolan M."/>
            <person name="Ohm R.A."/>
            <person name="Tamas L."/>
            <person name="Grigoriev I.V."/>
            <person name="Spatafora J.W."/>
            <person name="Nagy L.G."/>
            <person name="Kovacs G.M."/>
        </authorList>
    </citation>
    <scope>NUCLEOTIDE SEQUENCE [LARGE SCALE GENOMIC DNA]</scope>
    <source>
        <strain evidence="8 9">DSE2036</strain>
    </source>
</reference>
<evidence type="ECO:0000259" key="7">
    <source>
        <dbReference type="Pfam" id="PF20684"/>
    </source>
</evidence>
<keyword evidence="3 6" id="KW-1133">Transmembrane helix</keyword>
<accession>A0A2V1DU68</accession>
<feature type="transmembrane region" description="Helical" evidence="6">
    <location>
        <begin position="121"/>
        <end position="141"/>
    </location>
</feature>
<dbReference type="AlphaFoldDB" id="A0A2V1DU68"/>
<feature type="transmembrane region" description="Helical" evidence="6">
    <location>
        <begin position="205"/>
        <end position="225"/>
    </location>
</feature>
<dbReference type="PANTHER" id="PTHR33048:SF168">
    <property type="match status" value="1"/>
</dbReference>
<feature type="transmembrane region" description="Helical" evidence="6">
    <location>
        <begin position="86"/>
        <end position="109"/>
    </location>
</feature>
<evidence type="ECO:0000313" key="8">
    <source>
        <dbReference type="EMBL" id="PVI01492.1"/>
    </source>
</evidence>
<dbReference type="OrthoDB" id="5378633at2759"/>
<evidence type="ECO:0000256" key="4">
    <source>
        <dbReference type="ARBA" id="ARBA00023136"/>
    </source>
</evidence>
<sequence length="348" mass="39074">MRPDGVANVVLAIIFIVLDTIAVALRIFAKRRIKRPLKSDDVWMVVALIFFYGWAALVIYSVIGVSGTLQITEIVDLVDLSFVTKLLFVASFFFPFTITPLKISILGFYRSVFPLEWFIRATYIVTTLCVLWLFSGFWTILFQCTPVRAVYDFSPAIQAKASCVKFGQFVFLTEILNSCLDVIILALPAFVVPSLHLSVRQRIQVMVVFLMGGFVLITCVLRMFYTYNPKNPKAVPSYSKGMMWSTIQLGIAIICGNLPLYRPLLPRSEVVYPTVTSFISSARGAFTKNAVTPTSKSSKRNDIHDIDDETQLTKGSRSTVSDEQSHVSYPLKAIPTESRYDVNSHQTV</sequence>
<feature type="transmembrane region" description="Helical" evidence="6">
    <location>
        <begin position="241"/>
        <end position="260"/>
    </location>
</feature>
<evidence type="ECO:0000313" key="9">
    <source>
        <dbReference type="Proteomes" id="UP000244855"/>
    </source>
</evidence>
<comment type="subcellular location">
    <subcellularLocation>
        <location evidence="1">Membrane</location>
        <topology evidence="1">Multi-pass membrane protein</topology>
    </subcellularLocation>
</comment>
<dbReference type="GO" id="GO:0016020">
    <property type="term" value="C:membrane"/>
    <property type="evidence" value="ECO:0007669"/>
    <property type="project" value="UniProtKB-SubCell"/>
</dbReference>
<proteinExistence type="inferred from homology"/>
<evidence type="ECO:0000256" key="1">
    <source>
        <dbReference type="ARBA" id="ARBA00004141"/>
    </source>
</evidence>
<name>A0A2V1DU68_9PLEO</name>
<keyword evidence="4 6" id="KW-0472">Membrane</keyword>
<dbReference type="PANTHER" id="PTHR33048">
    <property type="entry name" value="PTH11-LIKE INTEGRAL MEMBRANE PROTEIN (AFU_ORTHOLOGUE AFUA_5G11245)"/>
    <property type="match status" value="1"/>
</dbReference>
<dbReference type="Proteomes" id="UP000244855">
    <property type="component" value="Unassembled WGS sequence"/>
</dbReference>
<organism evidence="8 9">
    <name type="scientific">Periconia macrospinosa</name>
    <dbReference type="NCBI Taxonomy" id="97972"/>
    <lineage>
        <taxon>Eukaryota</taxon>
        <taxon>Fungi</taxon>
        <taxon>Dikarya</taxon>
        <taxon>Ascomycota</taxon>
        <taxon>Pezizomycotina</taxon>
        <taxon>Dothideomycetes</taxon>
        <taxon>Pleosporomycetidae</taxon>
        <taxon>Pleosporales</taxon>
        <taxon>Massarineae</taxon>
        <taxon>Periconiaceae</taxon>
        <taxon>Periconia</taxon>
    </lineage>
</organism>